<reference evidence="2" key="4">
    <citation type="submission" date="2019-03" db="UniProtKB">
        <authorList>
            <consortium name="EnsemblPlants"/>
        </authorList>
    </citation>
    <scope>IDENTIFICATION</scope>
</reference>
<dbReference type="PANTHER" id="PTHR47074">
    <property type="entry name" value="BNAC02G40300D PROTEIN"/>
    <property type="match status" value="1"/>
</dbReference>
<dbReference type="InterPro" id="IPR002156">
    <property type="entry name" value="RNaseH_domain"/>
</dbReference>
<proteinExistence type="predicted"/>
<feature type="domain" description="RNase H type-1" evidence="1">
    <location>
        <begin position="82"/>
        <end position="201"/>
    </location>
</feature>
<dbReference type="GO" id="GO:0003676">
    <property type="term" value="F:nucleic acid binding"/>
    <property type="evidence" value="ECO:0007669"/>
    <property type="project" value="InterPro"/>
</dbReference>
<dbReference type="Proteomes" id="UP000015105">
    <property type="component" value="Chromosome 5D"/>
</dbReference>
<name>A0A453L8H0_AEGTS</name>
<reference evidence="3" key="2">
    <citation type="journal article" date="2017" name="Nat. Plants">
        <title>The Aegilops tauschii genome reveals multiple impacts of transposons.</title>
        <authorList>
            <person name="Zhao G."/>
            <person name="Zou C."/>
            <person name="Li K."/>
            <person name="Wang K."/>
            <person name="Li T."/>
            <person name="Gao L."/>
            <person name="Zhang X."/>
            <person name="Wang H."/>
            <person name="Yang Z."/>
            <person name="Liu X."/>
            <person name="Jiang W."/>
            <person name="Mao L."/>
            <person name="Kong X."/>
            <person name="Jiao Y."/>
            <person name="Jia J."/>
        </authorList>
    </citation>
    <scope>NUCLEOTIDE SEQUENCE [LARGE SCALE GENOMIC DNA]</scope>
    <source>
        <strain evidence="3">cv. AL8/78</strain>
    </source>
</reference>
<dbReference type="InterPro" id="IPR044730">
    <property type="entry name" value="RNase_H-like_dom_plant"/>
</dbReference>
<reference evidence="3" key="1">
    <citation type="journal article" date="2014" name="Science">
        <title>Ancient hybridizations among the ancestral genomes of bread wheat.</title>
        <authorList>
            <consortium name="International Wheat Genome Sequencing Consortium,"/>
            <person name="Marcussen T."/>
            <person name="Sandve S.R."/>
            <person name="Heier L."/>
            <person name="Spannagl M."/>
            <person name="Pfeifer M."/>
            <person name="Jakobsen K.S."/>
            <person name="Wulff B.B."/>
            <person name="Steuernagel B."/>
            <person name="Mayer K.F."/>
            <person name="Olsen O.A."/>
        </authorList>
    </citation>
    <scope>NUCLEOTIDE SEQUENCE [LARGE SCALE GENOMIC DNA]</scope>
    <source>
        <strain evidence="3">cv. AL8/78</strain>
    </source>
</reference>
<sequence length="227" mass="25132">MWSIWWARRRAIHDDQYQSPLSTSVFITKFLGDLDLMAENKLRPTKVQHVMPKELHVTADNAATKATRPVWIPPTDFDVKINVDGGVSCGRRGAAAVICRDKAGAFLGSSARVFEGLTDPPSLEAQACNEALALATDLNLNDVCVTSDCAEVISKIGTEAPCHYTSILREISYRSTHFQDIRFVHESRKYNLEAHSLAKAAVSLSNGRHVWLVTTPDIICIPMNIQI</sequence>
<protein>
    <recommendedName>
        <fullName evidence="1">RNase H type-1 domain-containing protein</fullName>
    </recommendedName>
</protein>
<dbReference type="Pfam" id="PF13456">
    <property type="entry name" value="RVT_3"/>
    <property type="match status" value="1"/>
</dbReference>
<dbReference type="InterPro" id="IPR036397">
    <property type="entry name" value="RNaseH_sf"/>
</dbReference>
<dbReference type="AlphaFoldDB" id="A0A453L8H0"/>
<evidence type="ECO:0000259" key="1">
    <source>
        <dbReference type="Pfam" id="PF13456"/>
    </source>
</evidence>
<accession>A0A453L8H0</accession>
<dbReference type="SUPFAM" id="SSF53098">
    <property type="entry name" value="Ribonuclease H-like"/>
    <property type="match status" value="1"/>
</dbReference>
<reference evidence="2" key="3">
    <citation type="journal article" date="2017" name="Nature">
        <title>Genome sequence of the progenitor of the wheat D genome Aegilops tauschii.</title>
        <authorList>
            <person name="Luo M.C."/>
            <person name="Gu Y.Q."/>
            <person name="Puiu D."/>
            <person name="Wang H."/>
            <person name="Twardziok S.O."/>
            <person name="Deal K.R."/>
            <person name="Huo N."/>
            <person name="Zhu T."/>
            <person name="Wang L."/>
            <person name="Wang Y."/>
            <person name="McGuire P.E."/>
            <person name="Liu S."/>
            <person name="Long H."/>
            <person name="Ramasamy R.K."/>
            <person name="Rodriguez J.C."/>
            <person name="Van S.L."/>
            <person name="Yuan L."/>
            <person name="Wang Z."/>
            <person name="Xia Z."/>
            <person name="Xiao L."/>
            <person name="Anderson O.D."/>
            <person name="Ouyang S."/>
            <person name="Liang Y."/>
            <person name="Zimin A.V."/>
            <person name="Pertea G."/>
            <person name="Qi P."/>
            <person name="Bennetzen J.L."/>
            <person name="Dai X."/>
            <person name="Dawson M.W."/>
            <person name="Muller H.G."/>
            <person name="Kugler K."/>
            <person name="Rivarola-Duarte L."/>
            <person name="Spannagl M."/>
            <person name="Mayer K.F.X."/>
            <person name="Lu F.H."/>
            <person name="Bevan M.W."/>
            <person name="Leroy P."/>
            <person name="Li P."/>
            <person name="You F.M."/>
            <person name="Sun Q."/>
            <person name="Liu Z."/>
            <person name="Lyons E."/>
            <person name="Wicker T."/>
            <person name="Salzberg S.L."/>
            <person name="Devos K.M."/>
            <person name="Dvorak J."/>
        </authorList>
    </citation>
    <scope>NUCLEOTIDE SEQUENCE [LARGE SCALE GENOMIC DNA]</scope>
    <source>
        <strain evidence="2">cv. AL8/78</strain>
    </source>
</reference>
<dbReference type="CDD" id="cd06222">
    <property type="entry name" value="RNase_H_like"/>
    <property type="match status" value="1"/>
</dbReference>
<dbReference type="Gramene" id="AET5Gv20669600.1">
    <property type="protein sequence ID" value="AET5Gv20669600.1"/>
    <property type="gene ID" value="AET5Gv20669600"/>
</dbReference>
<organism evidence="2 3">
    <name type="scientific">Aegilops tauschii subsp. strangulata</name>
    <name type="common">Goatgrass</name>
    <dbReference type="NCBI Taxonomy" id="200361"/>
    <lineage>
        <taxon>Eukaryota</taxon>
        <taxon>Viridiplantae</taxon>
        <taxon>Streptophyta</taxon>
        <taxon>Embryophyta</taxon>
        <taxon>Tracheophyta</taxon>
        <taxon>Spermatophyta</taxon>
        <taxon>Magnoliopsida</taxon>
        <taxon>Liliopsida</taxon>
        <taxon>Poales</taxon>
        <taxon>Poaceae</taxon>
        <taxon>BOP clade</taxon>
        <taxon>Pooideae</taxon>
        <taxon>Triticodae</taxon>
        <taxon>Triticeae</taxon>
        <taxon>Triticinae</taxon>
        <taxon>Aegilops</taxon>
    </lineage>
</organism>
<dbReference type="GO" id="GO:0004523">
    <property type="term" value="F:RNA-DNA hybrid ribonuclease activity"/>
    <property type="evidence" value="ECO:0007669"/>
    <property type="project" value="InterPro"/>
</dbReference>
<dbReference type="EnsemblPlants" id="AET5Gv20669600.1">
    <property type="protein sequence ID" value="AET5Gv20669600.1"/>
    <property type="gene ID" value="AET5Gv20669600"/>
</dbReference>
<dbReference type="InterPro" id="IPR012337">
    <property type="entry name" value="RNaseH-like_sf"/>
</dbReference>
<evidence type="ECO:0000313" key="3">
    <source>
        <dbReference type="Proteomes" id="UP000015105"/>
    </source>
</evidence>
<keyword evidence="3" id="KW-1185">Reference proteome</keyword>
<dbReference type="InterPro" id="IPR052929">
    <property type="entry name" value="RNase_H-like_EbsB-rel"/>
</dbReference>
<dbReference type="Gene3D" id="3.30.420.10">
    <property type="entry name" value="Ribonuclease H-like superfamily/Ribonuclease H"/>
    <property type="match status" value="1"/>
</dbReference>
<dbReference type="PANTHER" id="PTHR47074:SF73">
    <property type="entry name" value="OS04G0448401 PROTEIN"/>
    <property type="match status" value="1"/>
</dbReference>
<reference evidence="2" key="5">
    <citation type="journal article" date="2021" name="G3 (Bethesda)">
        <title>Aegilops tauschii genome assembly Aet v5.0 features greater sequence contiguity and improved annotation.</title>
        <authorList>
            <person name="Wang L."/>
            <person name="Zhu T."/>
            <person name="Rodriguez J.C."/>
            <person name="Deal K.R."/>
            <person name="Dubcovsky J."/>
            <person name="McGuire P.E."/>
            <person name="Lux T."/>
            <person name="Spannagl M."/>
            <person name="Mayer K.F.X."/>
            <person name="Baldrich P."/>
            <person name="Meyers B.C."/>
            <person name="Huo N."/>
            <person name="Gu Y.Q."/>
            <person name="Zhou H."/>
            <person name="Devos K.M."/>
            <person name="Bennetzen J.L."/>
            <person name="Unver T."/>
            <person name="Budak H."/>
            <person name="Gulick P.J."/>
            <person name="Galiba G."/>
            <person name="Kalapos B."/>
            <person name="Nelson D.R."/>
            <person name="Li P."/>
            <person name="You F.M."/>
            <person name="Luo M.C."/>
            <person name="Dvorak J."/>
        </authorList>
    </citation>
    <scope>NUCLEOTIDE SEQUENCE [LARGE SCALE GENOMIC DNA]</scope>
    <source>
        <strain evidence="2">cv. AL8/78</strain>
    </source>
</reference>
<evidence type="ECO:0000313" key="2">
    <source>
        <dbReference type="EnsemblPlants" id="AET5Gv20669600.1"/>
    </source>
</evidence>